<dbReference type="SUPFAM" id="SSF75217">
    <property type="entry name" value="alpha/beta knot"/>
    <property type="match status" value="1"/>
</dbReference>
<keyword evidence="2 6" id="KW-0489">Methyltransferase</keyword>
<dbReference type="GO" id="GO:0002128">
    <property type="term" value="P:tRNA nucleoside ribose methylation"/>
    <property type="evidence" value="ECO:0007669"/>
    <property type="project" value="TreeGrafter"/>
</dbReference>
<dbReference type="PIRSF" id="PIRSF004808">
    <property type="entry name" value="LasT"/>
    <property type="match status" value="1"/>
</dbReference>
<evidence type="ECO:0000256" key="1">
    <source>
        <dbReference type="ARBA" id="ARBA00007228"/>
    </source>
</evidence>
<protein>
    <submittedName>
        <fullName evidence="6">RNA methyltransferase</fullName>
    </submittedName>
</protein>
<keyword evidence="3 6" id="KW-0808">Transferase</keyword>
<dbReference type="GO" id="GO:0005829">
    <property type="term" value="C:cytosol"/>
    <property type="evidence" value="ECO:0007669"/>
    <property type="project" value="TreeGrafter"/>
</dbReference>
<evidence type="ECO:0000313" key="7">
    <source>
        <dbReference type="Proteomes" id="UP000308054"/>
    </source>
</evidence>
<keyword evidence="7" id="KW-1185">Reference proteome</keyword>
<evidence type="ECO:0000256" key="2">
    <source>
        <dbReference type="ARBA" id="ARBA00022603"/>
    </source>
</evidence>
<dbReference type="OrthoDB" id="9806346at2"/>
<comment type="similarity">
    <text evidence="1">Belongs to the class IV-like SAM-binding methyltransferase superfamily. RNA methyltransferase TrmH family.</text>
</comment>
<evidence type="ECO:0000256" key="4">
    <source>
        <dbReference type="ARBA" id="ARBA00022691"/>
    </source>
</evidence>
<dbReference type="InterPro" id="IPR029028">
    <property type="entry name" value="Alpha/beta_knot_MTases"/>
</dbReference>
<dbReference type="GO" id="GO:0003723">
    <property type="term" value="F:RNA binding"/>
    <property type="evidence" value="ECO:0007669"/>
    <property type="project" value="InterPro"/>
</dbReference>
<keyword evidence="4" id="KW-0949">S-adenosyl-L-methionine</keyword>
<dbReference type="GO" id="GO:0008173">
    <property type="term" value="F:RNA methyltransferase activity"/>
    <property type="evidence" value="ECO:0007669"/>
    <property type="project" value="InterPro"/>
</dbReference>
<dbReference type="PANTHER" id="PTHR42786">
    <property type="entry name" value="TRNA/RRNA METHYLTRANSFERASE"/>
    <property type="match status" value="1"/>
</dbReference>
<proteinExistence type="inferred from homology"/>
<dbReference type="Gene3D" id="3.40.1280.10">
    <property type="match status" value="1"/>
</dbReference>
<dbReference type="Pfam" id="PF00588">
    <property type="entry name" value="SpoU_methylase"/>
    <property type="match status" value="1"/>
</dbReference>
<evidence type="ECO:0000313" key="6">
    <source>
        <dbReference type="EMBL" id="TGY88308.1"/>
    </source>
</evidence>
<organism evidence="6 7">
    <name type="scientific">Marinicauda algicola</name>
    <dbReference type="NCBI Taxonomy" id="2029849"/>
    <lineage>
        <taxon>Bacteria</taxon>
        <taxon>Pseudomonadati</taxon>
        <taxon>Pseudomonadota</taxon>
        <taxon>Alphaproteobacteria</taxon>
        <taxon>Maricaulales</taxon>
        <taxon>Maricaulaceae</taxon>
        <taxon>Marinicauda</taxon>
    </lineage>
</organism>
<reference evidence="6 7" key="1">
    <citation type="journal article" date="2017" name="Int. J. Syst. Evol. Microbiol.">
        <title>Marinicauda algicola sp. nov., isolated from a marine red alga Rhodosorus marinus.</title>
        <authorList>
            <person name="Jeong S.E."/>
            <person name="Jeon S.H."/>
            <person name="Chun B.H."/>
            <person name="Kim D.W."/>
            <person name="Jeon C.O."/>
        </authorList>
    </citation>
    <scope>NUCLEOTIDE SEQUENCE [LARGE SCALE GENOMIC DNA]</scope>
    <source>
        <strain evidence="6 7">JCM 31718</strain>
    </source>
</reference>
<dbReference type="PANTHER" id="PTHR42786:SF7">
    <property type="entry name" value="TRNA_RRNA METHYLTRANSFERASE SPOU TYPE DOMAIN-CONTAINING PROTEIN"/>
    <property type="match status" value="1"/>
</dbReference>
<name>A0A4S2GZ95_9PROT</name>
<dbReference type="Proteomes" id="UP000308054">
    <property type="component" value="Unassembled WGS sequence"/>
</dbReference>
<dbReference type="EMBL" id="SRXW01000003">
    <property type="protein sequence ID" value="TGY88308.1"/>
    <property type="molecule type" value="Genomic_DNA"/>
</dbReference>
<accession>A0A4S2GZ95</accession>
<dbReference type="RefSeq" id="WP_135996154.1">
    <property type="nucleotide sequence ID" value="NZ_CP071057.1"/>
</dbReference>
<feature type="domain" description="tRNA/rRNA methyltransferase SpoU type" evidence="5">
    <location>
        <begin position="9"/>
        <end position="157"/>
    </location>
</feature>
<dbReference type="InterPro" id="IPR029026">
    <property type="entry name" value="tRNA_m1G_MTases_N"/>
</dbReference>
<dbReference type="Gene3D" id="1.10.8.590">
    <property type="match status" value="1"/>
</dbReference>
<gene>
    <name evidence="6" type="ORF">E5163_10820</name>
</gene>
<evidence type="ECO:0000259" key="5">
    <source>
        <dbReference type="Pfam" id="PF00588"/>
    </source>
</evidence>
<dbReference type="AlphaFoldDB" id="A0A4S2GZ95"/>
<evidence type="ECO:0000256" key="3">
    <source>
        <dbReference type="ARBA" id="ARBA00022679"/>
    </source>
</evidence>
<comment type="caution">
    <text evidence="6">The sequence shown here is derived from an EMBL/GenBank/DDBJ whole genome shotgun (WGS) entry which is preliminary data.</text>
</comment>
<sequence>MNKGSDAPVFILDRPQMGENIGAAARVMGNFGLTRLRLVAPRDGWPNETAITMAVGSPVLDTLEIFDTLDEAVADLSVTYATTARPRGMVKPVLTGREAMREARGHLGAGASVGILFGGERAGLPNEAIVRSNAILTLPVEPGFASLNLAMAVGVLAHEWRAGDPVPAEFRPLEDRASQEELTLMYEHFETELDRAGFFFPPEKTPLMIQNLRNIFARGGLTSQEVRTFRGAIKALTIGRGRHRVVRED</sequence>
<dbReference type="InterPro" id="IPR001537">
    <property type="entry name" value="SpoU_MeTrfase"/>
</dbReference>
<dbReference type="CDD" id="cd18093">
    <property type="entry name" value="SpoU-like_TrmJ"/>
    <property type="match status" value="1"/>
</dbReference>
<dbReference type="InterPro" id="IPR004384">
    <property type="entry name" value="RNA_MeTrfase_TrmJ/LasT"/>
</dbReference>